<evidence type="ECO:0000313" key="2">
    <source>
        <dbReference type="Proteomes" id="UP000001208"/>
    </source>
</evidence>
<name>B3QWY1_CHLT3</name>
<organism evidence="1 2">
    <name type="scientific">Chloroherpeton thalassium (strain ATCC 35110 / GB-78)</name>
    <dbReference type="NCBI Taxonomy" id="517418"/>
    <lineage>
        <taxon>Bacteria</taxon>
        <taxon>Pseudomonadati</taxon>
        <taxon>Chlorobiota</taxon>
        <taxon>Chlorobiia</taxon>
        <taxon>Chlorobiales</taxon>
        <taxon>Chloroherpetonaceae</taxon>
        <taxon>Chloroherpeton</taxon>
    </lineage>
</organism>
<dbReference type="OrthoDB" id="623250at2"/>
<dbReference type="Proteomes" id="UP000001208">
    <property type="component" value="Chromosome"/>
</dbReference>
<dbReference type="EMBL" id="CP001100">
    <property type="protein sequence ID" value="ACF13345.1"/>
    <property type="molecule type" value="Genomic_DNA"/>
</dbReference>
<dbReference type="STRING" id="517418.Ctha_0877"/>
<proteinExistence type="predicted"/>
<reference evidence="1 2" key="1">
    <citation type="submission" date="2008-06" db="EMBL/GenBank/DDBJ databases">
        <title>Complete sequence of Chloroherpeton thalassium ATCC 35110.</title>
        <authorList>
            <consortium name="US DOE Joint Genome Institute"/>
            <person name="Lucas S."/>
            <person name="Copeland A."/>
            <person name="Lapidus A."/>
            <person name="Glavina del Rio T."/>
            <person name="Dalin E."/>
            <person name="Tice H."/>
            <person name="Bruce D."/>
            <person name="Goodwin L."/>
            <person name="Pitluck S."/>
            <person name="Schmutz J."/>
            <person name="Larimer F."/>
            <person name="Land M."/>
            <person name="Hauser L."/>
            <person name="Kyrpides N."/>
            <person name="Mikhailova N."/>
            <person name="Liu Z."/>
            <person name="Li T."/>
            <person name="Zhao F."/>
            <person name="Overmann J."/>
            <person name="Bryant D.A."/>
            <person name="Richardson P."/>
        </authorList>
    </citation>
    <scope>NUCLEOTIDE SEQUENCE [LARGE SCALE GENOMIC DNA]</scope>
    <source>
        <strain evidence="2">ATCC 35110 / GB-78</strain>
    </source>
</reference>
<dbReference type="RefSeq" id="WP_012499429.1">
    <property type="nucleotide sequence ID" value="NC_011026.1"/>
</dbReference>
<dbReference type="KEGG" id="cts:Ctha_0877"/>
<dbReference type="AlphaFoldDB" id="B3QWY1"/>
<evidence type="ECO:0000313" key="1">
    <source>
        <dbReference type="EMBL" id="ACF13345.1"/>
    </source>
</evidence>
<sequence>MQQFQKNDFENRRFDKIGFWLNPTYSWEYTDVVWILRFAQSRLADESYENCADFGLKLTWQLQKLQLGVEGLIRAMETDLPDHRLVALFSYPILENTNLNFTFGKGFDKNPSVQEGDFLALLGATVSFGDYLQFH</sequence>
<protein>
    <submittedName>
        <fullName evidence="1">Uncharacterized protein</fullName>
    </submittedName>
</protein>
<gene>
    <name evidence="1" type="ordered locus">Ctha_0877</name>
</gene>
<keyword evidence="2" id="KW-1185">Reference proteome</keyword>
<accession>B3QWY1</accession>
<dbReference type="HOGENOM" id="CLU_1882057_0_0_10"/>